<dbReference type="InterPro" id="IPR050079">
    <property type="entry name" value="DEAD_box_RNA_helicase"/>
</dbReference>
<feature type="domain" description="Helicase C-terminal" evidence="14">
    <location>
        <begin position="286"/>
        <end position="434"/>
    </location>
</feature>
<feature type="compositionally biased region" description="Basic residues" evidence="12">
    <location>
        <begin position="791"/>
        <end position="816"/>
    </location>
</feature>
<evidence type="ECO:0000256" key="1">
    <source>
        <dbReference type="ARBA" id="ARBA00004604"/>
    </source>
</evidence>
<feature type="compositionally biased region" description="Basic residues" evidence="12">
    <location>
        <begin position="762"/>
        <end position="780"/>
    </location>
</feature>
<feature type="region of interest" description="Disordered" evidence="12">
    <location>
        <begin position="725"/>
        <end position="816"/>
    </location>
</feature>
<dbReference type="GO" id="GO:0016887">
    <property type="term" value="F:ATP hydrolysis activity"/>
    <property type="evidence" value="ECO:0007669"/>
    <property type="project" value="RHEA"/>
</dbReference>
<dbReference type="PROSITE" id="PS51192">
    <property type="entry name" value="HELICASE_ATP_BIND_1"/>
    <property type="match status" value="1"/>
</dbReference>
<evidence type="ECO:0000259" key="13">
    <source>
        <dbReference type="PROSITE" id="PS51192"/>
    </source>
</evidence>
<dbReference type="InterPro" id="IPR000629">
    <property type="entry name" value="RNA-helicase_DEAD-box_CS"/>
</dbReference>
<evidence type="ECO:0000256" key="4">
    <source>
        <dbReference type="ARBA" id="ARBA00022741"/>
    </source>
</evidence>
<dbReference type="InterPro" id="IPR014001">
    <property type="entry name" value="Helicase_ATP-bd"/>
</dbReference>
<dbReference type="Gene3D" id="3.40.50.300">
    <property type="entry name" value="P-loop containing nucleotide triphosphate hydrolases"/>
    <property type="match status" value="2"/>
</dbReference>
<dbReference type="InterPro" id="IPR033517">
    <property type="entry name" value="DDX54/DBP10_DEAD-box_helicase"/>
</dbReference>
<dbReference type="CDD" id="cd17959">
    <property type="entry name" value="DEADc_DDX54"/>
    <property type="match status" value="1"/>
</dbReference>
<dbReference type="PROSITE" id="PS51195">
    <property type="entry name" value="Q_MOTIF"/>
    <property type="match status" value="1"/>
</dbReference>
<accession>A0A131YU49</accession>
<feature type="domain" description="DEAD-box RNA helicase Q" evidence="15">
    <location>
        <begin position="56"/>
        <end position="84"/>
    </location>
</feature>
<dbReference type="EC" id="3.6.4.13" evidence="3"/>
<name>A0A131YU49_RHIAP</name>
<evidence type="ECO:0000256" key="10">
    <source>
        <dbReference type="ARBA" id="ARBA00047984"/>
    </source>
</evidence>
<feature type="short sequence motif" description="Q motif" evidence="11">
    <location>
        <begin position="56"/>
        <end position="84"/>
    </location>
</feature>
<dbReference type="InterPro" id="IPR011545">
    <property type="entry name" value="DEAD/DEAH_box_helicase_dom"/>
</dbReference>
<dbReference type="PROSITE" id="PS00039">
    <property type="entry name" value="DEAD_ATP_HELICASE"/>
    <property type="match status" value="1"/>
</dbReference>
<feature type="region of interest" description="Disordered" evidence="12">
    <location>
        <begin position="604"/>
        <end position="628"/>
    </location>
</feature>
<evidence type="ECO:0000256" key="11">
    <source>
        <dbReference type="PROSITE-ProRule" id="PRU00552"/>
    </source>
</evidence>
<evidence type="ECO:0000256" key="7">
    <source>
        <dbReference type="ARBA" id="ARBA00022840"/>
    </source>
</evidence>
<keyword evidence="5" id="KW-0378">Hydrolase</keyword>
<dbReference type="GO" id="GO:0003723">
    <property type="term" value="F:RNA binding"/>
    <property type="evidence" value="ECO:0007669"/>
    <property type="project" value="UniProtKB-KW"/>
</dbReference>
<organism evidence="16">
    <name type="scientific">Rhipicephalus appendiculatus</name>
    <name type="common">Brown ear tick</name>
    <dbReference type="NCBI Taxonomy" id="34631"/>
    <lineage>
        <taxon>Eukaryota</taxon>
        <taxon>Metazoa</taxon>
        <taxon>Ecdysozoa</taxon>
        <taxon>Arthropoda</taxon>
        <taxon>Chelicerata</taxon>
        <taxon>Arachnida</taxon>
        <taxon>Acari</taxon>
        <taxon>Parasitiformes</taxon>
        <taxon>Ixodida</taxon>
        <taxon>Ixodoidea</taxon>
        <taxon>Ixodidae</taxon>
        <taxon>Rhipicephalinae</taxon>
        <taxon>Rhipicephalus</taxon>
        <taxon>Rhipicephalus</taxon>
    </lineage>
</organism>
<dbReference type="GO" id="GO:0005524">
    <property type="term" value="F:ATP binding"/>
    <property type="evidence" value="ECO:0007669"/>
    <property type="project" value="UniProtKB-KW"/>
</dbReference>
<proteinExistence type="inferred from homology"/>
<dbReference type="InterPro" id="IPR014014">
    <property type="entry name" value="RNA_helicase_DEAD_Q_motif"/>
</dbReference>
<dbReference type="SUPFAM" id="SSF52540">
    <property type="entry name" value="P-loop containing nucleoside triphosphate hydrolases"/>
    <property type="match status" value="2"/>
</dbReference>
<dbReference type="SMART" id="SM01123">
    <property type="entry name" value="DBP10CT"/>
    <property type="match status" value="1"/>
</dbReference>
<evidence type="ECO:0000256" key="12">
    <source>
        <dbReference type="SAM" id="MobiDB-lite"/>
    </source>
</evidence>
<keyword evidence="4" id="KW-0547">Nucleotide-binding</keyword>
<dbReference type="CDD" id="cd18787">
    <property type="entry name" value="SF2_C_DEAD"/>
    <property type="match status" value="1"/>
</dbReference>
<reference evidence="16" key="1">
    <citation type="journal article" date="2016" name="Ticks Tick Borne Dis.">
        <title>De novo assembly and annotation of the salivary gland transcriptome of Rhipicephalus appendiculatus male and female ticks during blood feeding.</title>
        <authorList>
            <person name="de Castro M.H."/>
            <person name="de Klerk D."/>
            <person name="Pienaar R."/>
            <person name="Latif A.A."/>
            <person name="Rees D.J."/>
            <person name="Mans B.J."/>
        </authorList>
    </citation>
    <scope>NUCLEOTIDE SEQUENCE</scope>
    <source>
        <tissue evidence="16">Salivary glands</tissue>
    </source>
</reference>
<evidence type="ECO:0000259" key="14">
    <source>
        <dbReference type="PROSITE" id="PS51194"/>
    </source>
</evidence>
<dbReference type="PANTHER" id="PTHR47959">
    <property type="entry name" value="ATP-DEPENDENT RNA HELICASE RHLE-RELATED"/>
    <property type="match status" value="1"/>
</dbReference>
<dbReference type="AlphaFoldDB" id="A0A131YU49"/>
<feature type="compositionally biased region" description="Basic and acidic residues" evidence="12">
    <location>
        <begin position="694"/>
        <end position="707"/>
    </location>
</feature>
<keyword evidence="9" id="KW-0539">Nucleus</keyword>
<dbReference type="Pfam" id="PF00270">
    <property type="entry name" value="DEAD"/>
    <property type="match status" value="1"/>
</dbReference>
<feature type="compositionally biased region" description="Basic residues" evidence="12">
    <location>
        <begin position="1"/>
        <end position="20"/>
    </location>
</feature>
<dbReference type="GO" id="GO:0005829">
    <property type="term" value="C:cytosol"/>
    <property type="evidence" value="ECO:0007669"/>
    <property type="project" value="TreeGrafter"/>
</dbReference>
<evidence type="ECO:0000313" key="16">
    <source>
        <dbReference type="EMBL" id="JAP82734.1"/>
    </source>
</evidence>
<dbReference type="FunFam" id="3.40.50.300:FF:000865">
    <property type="entry name" value="ATP-dependent RNA helicase DDX54"/>
    <property type="match status" value="1"/>
</dbReference>
<feature type="domain" description="Helicase ATP-binding" evidence="13">
    <location>
        <begin position="87"/>
        <end position="259"/>
    </location>
</feature>
<dbReference type="InterPro" id="IPR027417">
    <property type="entry name" value="P-loop_NTPase"/>
</dbReference>
<evidence type="ECO:0000256" key="6">
    <source>
        <dbReference type="ARBA" id="ARBA00022806"/>
    </source>
</evidence>
<dbReference type="PANTHER" id="PTHR47959:SF8">
    <property type="entry name" value="RNA HELICASE"/>
    <property type="match status" value="1"/>
</dbReference>
<feature type="compositionally biased region" description="Basic and acidic residues" evidence="12">
    <location>
        <begin position="781"/>
        <end position="790"/>
    </location>
</feature>
<dbReference type="InterPro" id="IPR001650">
    <property type="entry name" value="Helicase_C-like"/>
</dbReference>
<dbReference type="SMART" id="SM00490">
    <property type="entry name" value="HELICc"/>
    <property type="match status" value="1"/>
</dbReference>
<feature type="region of interest" description="Disordered" evidence="12">
    <location>
        <begin position="1"/>
        <end position="38"/>
    </location>
</feature>
<dbReference type="GO" id="GO:0005730">
    <property type="term" value="C:nucleolus"/>
    <property type="evidence" value="ECO:0007669"/>
    <property type="project" value="UniProtKB-SubCell"/>
</dbReference>
<evidence type="ECO:0000259" key="15">
    <source>
        <dbReference type="PROSITE" id="PS51195"/>
    </source>
</evidence>
<evidence type="ECO:0000256" key="9">
    <source>
        <dbReference type="ARBA" id="ARBA00023242"/>
    </source>
</evidence>
<protein>
    <recommendedName>
        <fullName evidence="3">RNA helicase</fullName>
        <ecNumber evidence="3">3.6.4.13</ecNumber>
    </recommendedName>
</protein>
<dbReference type="PROSITE" id="PS51194">
    <property type="entry name" value="HELICASE_CTER"/>
    <property type="match status" value="1"/>
</dbReference>
<dbReference type="Pfam" id="PF08147">
    <property type="entry name" value="DBP10CT"/>
    <property type="match status" value="1"/>
</dbReference>
<dbReference type="EMBL" id="GEDV01005823">
    <property type="protein sequence ID" value="JAP82734.1"/>
    <property type="molecule type" value="Transcribed_RNA"/>
</dbReference>
<keyword evidence="6 16" id="KW-0347">Helicase</keyword>
<comment type="catalytic activity">
    <reaction evidence="10">
        <text>ATP + H2O = ADP + phosphate + H(+)</text>
        <dbReference type="Rhea" id="RHEA:13065"/>
        <dbReference type="ChEBI" id="CHEBI:15377"/>
        <dbReference type="ChEBI" id="CHEBI:15378"/>
        <dbReference type="ChEBI" id="CHEBI:30616"/>
        <dbReference type="ChEBI" id="CHEBI:43474"/>
        <dbReference type="ChEBI" id="CHEBI:456216"/>
        <dbReference type="EC" id="3.6.4.13"/>
    </reaction>
</comment>
<dbReference type="Pfam" id="PF00271">
    <property type="entry name" value="Helicase_C"/>
    <property type="match status" value="1"/>
</dbReference>
<evidence type="ECO:0000256" key="2">
    <source>
        <dbReference type="ARBA" id="ARBA00010379"/>
    </source>
</evidence>
<sequence>MGKKSKGPKKKHDAKPRKKKQAAEAAQSFLEDESEEEDFDTMKLDAAAAANKKKSGGFQAMGLSHAILKGILKRGYKQPTPIQRKAIPVVLEGRDVVAMARTGSGKTAAFLVPILERLGGRSPHTGPRALILSPTRELALQTHKFAKELGKFTDLRSTVILGGDSMEDQFEAIHENPDLLIATPGRFLHVVMEMNLRLNSVKYVVFDEADRLFEMGFQEQLTEVLHRLPEGRQTLLFSATLPRLLVDFARAGLSEPVLIRLDVEDKLSEQLKTVYVMCRNNDKTAILLHLLKHVIKPDELTFIFVATRHHAEYLRDILERAGVSCTYAYSSLDQAARRINVSKFQARQVPVMLVTDVAARGLDIPLLDNVINYSFPPRPKLFVHRVGRVARAGRTGTAYSLVAPDEAPYLLDLHLFLGRELSLSNTNSSPEESGLCGRVPQAVIDEELELLRCMQQQSVDLQNMERVCSNAMIQYLKSRPAPSSESVKRMKQYLREDLPAHPLFQVQSTGEDTRAKLLEGMKKFKPASTIFEIGNTGKSAAFAVMKNKRRKHDNLIERLSARGAQVAEEEKPAAKSSNVSSSAIMAGEEEIEQAFATVIDNNTKVPSRKGAKGSAASQSAATKSKKAKPASFKDEQFYIPHFASDFHSEKGLELEKTFEQQASQAVLDLTGDDDKYLRKQKSALKWDRKRKRFVREDSDPKNKKIRTESGAWIPASYKSDVYKQWRKKAQMDARDEGSGDDEEGEAGSGLGKQKASACDRLGKRHSGPARQKGPKKHFRRELKTKEEILKTRKRKARLNYHVKKKHMERAAKKRRK</sequence>
<feature type="compositionally biased region" description="Low complexity" evidence="12">
    <location>
        <begin position="612"/>
        <end position="622"/>
    </location>
</feature>
<dbReference type="InterPro" id="IPR012541">
    <property type="entry name" value="DBP10_C"/>
</dbReference>
<dbReference type="GO" id="GO:0003724">
    <property type="term" value="F:RNA helicase activity"/>
    <property type="evidence" value="ECO:0007669"/>
    <property type="project" value="UniProtKB-EC"/>
</dbReference>
<comment type="subcellular location">
    <subcellularLocation>
        <location evidence="1">Nucleus</location>
        <location evidence="1">Nucleolus</location>
    </subcellularLocation>
</comment>
<dbReference type="SMART" id="SM00487">
    <property type="entry name" value="DEXDc"/>
    <property type="match status" value="1"/>
</dbReference>
<keyword evidence="8" id="KW-0694">RNA-binding</keyword>
<evidence type="ECO:0000256" key="5">
    <source>
        <dbReference type="ARBA" id="ARBA00022801"/>
    </source>
</evidence>
<comment type="similarity">
    <text evidence="2">Belongs to the DEAD box helicase family. DDX54/DBP10 subfamily.</text>
</comment>
<keyword evidence="7" id="KW-0067">ATP-binding</keyword>
<evidence type="ECO:0000256" key="8">
    <source>
        <dbReference type="ARBA" id="ARBA00022884"/>
    </source>
</evidence>
<feature type="region of interest" description="Disordered" evidence="12">
    <location>
        <begin position="688"/>
        <end position="707"/>
    </location>
</feature>
<evidence type="ECO:0000256" key="3">
    <source>
        <dbReference type="ARBA" id="ARBA00012552"/>
    </source>
</evidence>